<dbReference type="AlphaFoldDB" id="A0A427XFI1"/>
<dbReference type="InterPro" id="IPR032704">
    <property type="entry name" value="Cms1"/>
</dbReference>
<evidence type="ECO:0000313" key="2">
    <source>
        <dbReference type="EMBL" id="RSH77671.1"/>
    </source>
</evidence>
<proteinExistence type="predicted"/>
<dbReference type="EMBL" id="RSCE01000015">
    <property type="protein sequence ID" value="RSH77671.1"/>
    <property type="molecule type" value="Genomic_DNA"/>
</dbReference>
<comment type="caution">
    <text evidence="2">The sequence shown here is derived from an EMBL/GenBank/DDBJ whole genome shotgun (WGS) entry which is preliminary data.</text>
</comment>
<accession>A0A427XFI1</accession>
<dbReference type="Pfam" id="PF14617">
    <property type="entry name" value="CMS1"/>
    <property type="match status" value="1"/>
</dbReference>
<dbReference type="OrthoDB" id="1929311at2759"/>
<dbReference type="GO" id="GO:0030686">
    <property type="term" value="C:90S preribosome"/>
    <property type="evidence" value="ECO:0007669"/>
    <property type="project" value="TreeGrafter"/>
</dbReference>
<gene>
    <name evidence="2" type="ORF">EHS24_003233</name>
</gene>
<dbReference type="GO" id="GO:0005634">
    <property type="term" value="C:nucleus"/>
    <property type="evidence" value="ECO:0007669"/>
    <property type="project" value="TreeGrafter"/>
</dbReference>
<evidence type="ECO:0008006" key="4">
    <source>
        <dbReference type="Google" id="ProtNLM"/>
    </source>
</evidence>
<dbReference type="RefSeq" id="XP_028472818.1">
    <property type="nucleotide sequence ID" value="XM_028618930.1"/>
</dbReference>
<feature type="region of interest" description="Disordered" evidence="1">
    <location>
        <begin position="25"/>
        <end position="115"/>
    </location>
</feature>
<dbReference type="Proteomes" id="UP000279236">
    <property type="component" value="Unassembled WGS sequence"/>
</dbReference>
<dbReference type="STRING" id="105984.A0A427XFI1"/>
<dbReference type="GeneID" id="39587776"/>
<evidence type="ECO:0000256" key="1">
    <source>
        <dbReference type="SAM" id="MobiDB-lite"/>
    </source>
</evidence>
<dbReference type="PANTHER" id="PTHR24030:SF0">
    <property type="entry name" value="PROTEIN CMSS1"/>
    <property type="match status" value="1"/>
</dbReference>
<sequence length="319" mass="34208">MTRQPVNTGGDDLDDGLELDATLLASDDEDQFGSDVDVDAEGMDGAEFLSDDEDEAPAPRASKRKAEAVDGDDDDNAVSTGDATADAAARKKLRKEKEKARKAAKRAAQAEETAVEPTLLTREELAGLLLDSARAAFPSGTAMEIDDVAVPADRILSPPRHPPRLKRRRVRAACAASYGRYVVLKDAPKKPAAGTPRALIISLSGIRCADVIRAVKFIPRPGGEVAKLFAKHFKLVDQAKYLAKTRVAIAVGTPARVAKLLADGSLKISNQTIVLLDVGHKDVKERSLLTLPEVRDELWKSLLSGPARAALKNARFTAF</sequence>
<keyword evidence="3" id="KW-1185">Reference proteome</keyword>
<dbReference type="PANTHER" id="PTHR24030">
    <property type="entry name" value="PROTEIN CMSS1"/>
    <property type="match status" value="1"/>
</dbReference>
<evidence type="ECO:0000313" key="3">
    <source>
        <dbReference type="Proteomes" id="UP000279236"/>
    </source>
</evidence>
<reference evidence="2 3" key="1">
    <citation type="submission" date="2018-11" db="EMBL/GenBank/DDBJ databases">
        <title>Genome sequence of Apiotrichum porosum DSM 27194.</title>
        <authorList>
            <person name="Aliyu H."/>
            <person name="Gorte O."/>
            <person name="Ochsenreither K."/>
        </authorList>
    </citation>
    <scope>NUCLEOTIDE SEQUENCE [LARGE SCALE GENOMIC DNA]</scope>
    <source>
        <strain evidence="2 3">DSM 27194</strain>
    </source>
</reference>
<protein>
    <recommendedName>
        <fullName evidence="4">Protein CMS1</fullName>
    </recommendedName>
</protein>
<feature type="compositionally biased region" description="Acidic residues" evidence="1">
    <location>
        <begin position="26"/>
        <end position="56"/>
    </location>
</feature>
<name>A0A427XFI1_9TREE</name>
<organism evidence="2 3">
    <name type="scientific">Apiotrichum porosum</name>
    <dbReference type="NCBI Taxonomy" id="105984"/>
    <lineage>
        <taxon>Eukaryota</taxon>
        <taxon>Fungi</taxon>
        <taxon>Dikarya</taxon>
        <taxon>Basidiomycota</taxon>
        <taxon>Agaricomycotina</taxon>
        <taxon>Tremellomycetes</taxon>
        <taxon>Trichosporonales</taxon>
        <taxon>Trichosporonaceae</taxon>
        <taxon>Apiotrichum</taxon>
    </lineage>
</organism>